<protein>
    <recommendedName>
        <fullName evidence="8">L-fuculose kinase</fullName>
    </recommendedName>
</protein>
<gene>
    <name evidence="6" type="ORF">H8B19_06270</name>
</gene>
<proteinExistence type="inferred from homology"/>
<dbReference type="InterPro" id="IPR043129">
    <property type="entry name" value="ATPase_NBD"/>
</dbReference>
<reference evidence="6" key="1">
    <citation type="journal article" date="2018" name="Int. J. Syst. Evol. Microbiol.">
        <title>Neptunicella marina gen. nov., sp. nov., isolated from surface seawater.</title>
        <authorList>
            <person name="Liu X."/>
            <person name="Lai Q."/>
            <person name="Du Y."/>
            <person name="Zhang X."/>
            <person name="Liu Z."/>
            <person name="Sun F."/>
            <person name="Shao Z."/>
        </authorList>
    </citation>
    <scope>NUCLEOTIDE SEQUENCE</scope>
    <source>
        <strain evidence="6">S27-2</strain>
    </source>
</reference>
<keyword evidence="2" id="KW-0808">Transferase</keyword>
<feature type="domain" description="Carbohydrate kinase FGGY N-terminal" evidence="4">
    <location>
        <begin position="10"/>
        <end position="239"/>
    </location>
</feature>
<dbReference type="Proteomes" id="UP000601768">
    <property type="component" value="Unassembled WGS sequence"/>
</dbReference>
<comment type="caution">
    <text evidence="6">The sequence shown here is derived from an EMBL/GenBank/DDBJ whole genome shotgun (WGS) entry which is preliminary data.</text>
</comment>
<dbReference type="Pfam" id="PF21546">
    <property type="entry name" value="FGGY_C_2"/>
    <property type="match status" value="1"/>
</dbReference>
<keyword evidence="3" id="KW-0418">Kinase</keyword>
<evidence type="ECO:0000313" key="6">
    <source>
        <dbReference type="EMBL" id="MBC3765475.1"/>
    </source>
</evidence>
<dbReference type="PANTHER" id="PTHR43095:SF5">
    <property type="entry name" value="XYLULOSE KINASE"/>
    <property type="match status" value="1"/>
</dbReference>
<name>A0A8J6IPE5_9ALTE</name>
<dbReference type="Pfam" id="PF00370">
    <property type="entry name" value="FGGY_N"/>
    <property type="match status" value="1"/>
</dbReference>
<dbReference type="GO" id="GO:0016301">
    <property type="term" value="F:kinase activity"/>
    <property type="evidence" value="ECO:0007669"/>
    <property type="project" value="UniProtKB-KW"/>
</dbReference>
<dbReference type="PANTHER" id="PTHR43095">
    <property type="entry name" value="SUGAR KINASE"/>
    <property type="match status" value="1"/>
</dbReference>
<dbReference type="GO" id="GO:0005975">
    <property type="term" value="P:carbohydrate metabolic process"/>
    <property type="evidence" value="ECO:0007669"/>
    <property type="project" value="InterPro"/>
</dbReference>
<organism evidence="6 7">
    <name type="scientific">Neptunicella marina</name>
    <dbReference type="NCBI Taxonomy" id="2125989"/>
    <lineage>
        <taxon>Bacteria</taxon>
        <taxon>Pseudomonadati</taxon>
        <taxon>Pseudomonadota</taxon>
        <taxon>Gammaproteobacteria</taxon>
        <taxon>Alteromonadales</taxon>
        <taxon>Alteromonadaceae</taxon>
        <taxon>Neptunicella</taxon>
    </lineage>
</organism>
<evidence type="ECO:0000259" key="4">
    <source>
        <dbReference type="Pfam" id="PF00370"/>
    </source>
</evidence>
<dbReference type="InterPro" id="IPR049382">
    <property type="entry name" value="FGGY_C_2"/>
</dbReference>
<dbReference type="SUPFAM" id="SSF53067">
    <property type="entry name" value="Actin-like ATPase domain"/>
    <property type="match status" value="1"/>
</dbReference>
<dbReference type="InterPro" id="IPR018484">
    <property type="entry name" value="FGGY_N"/>
</dbReference>
<evidence type="ECO:0000313" key="7">
    <source>
        <dbReference type="Proteomes" id="UP000601768"/>
    </source>
</evidence>
<evidence type="ECO:0000259" key="5">
    <source>
        <dbReference type="Pfam" id="PF21546"/>
    </source>
</evidence>
<evidence type="ECO:0000256" key="2">
    <source>
        <dbReference type="ARBA" id="ARBA00022679"/>
    </source>
</evidence>
<evidence type="ECO:0000256" key="3">
    <source>
        <dbReference type="ARBA" id="ARBA00022777"/>
    </source>
</evidence>
<comment type="similarity">
    <text evidence="1">Belongs to the FGGY kinase family.</text>
</comment>
<sequence>MSPVVANCFILDIGKTNIKAYLLDEQAQILWQQNTPNQSYEAQYRYFDVDAIWQWVIEALTTAVTVAPFTKINVSTHGACAALLDKNGQLVLPVMDYEQTIPQDVNQAYGNIRDDFSQTFSPDLPMGLNLGRQLYWQKHSHPAAFSRVDCVLPYAQYWVWRLTGVKCAEITSLGCHTDLWLPQQNKPSSLWKKLSLEHALPPIKAAYDVAGNLLPGIRQAVKLDQECQVFCGVHDSNAGFARYIYSLQNTNLTLISTGTWVLCMSLSLPQHGLDPDRDMLANISVHSQVLPCAKFMGGREFERICAQVGSPLEQSFKVHDLQQLIDQQVYALPSFSQSGGPFMGLKGQIIGDANNGKALATLYLALMIDYELTLLGAHNDIVLGSSAVKNPLLCALLAQLRPSQKVLLSGDLATTVIGAWSLTRWHQDVPESLQTFSQASALSLRGLIAYRDNWVQLAESRIRVAS</sequence>
<dbReference type="Gene3D" id="3.30.420.40">
    <property type="match status" value="2"/>
</dbReference>
<accession>A0A8J6IPE5</accession>
<dbReference type="EMBL" id="JACNEP010000004">
    <property type="protein sequence ID" value="MBC3765475.1"/>
    <property type="molecule type" value="Genomic_DNA"/>
</dbReference>
<dbReference type="InterPro" id="IPR050406">
    <property type="entry name" value="FGGY_Carb_Kinase"/>
</dbReference>
<evidence type="ECO:0000256" key="1">
    <source>
        <dbReference type="ARBA" id="ARBA00009156"/>
    </source>
</evidence>
<reference evidence="6" key="2">
    <citation type="submission" date="2020-08" db="EMBL/GenBank/DDBJ databases">
        <authorList>
            <person name="Lai Q."/>
        </authorList>
    </citation>
    <scope>NUCLEOTIDE SEQUENCE</scope>
    <source>
        <strain evidence="6">S27-2</strain>
    </source>
</reference>
<feature type="domain" description="Carbohydrate kinase FGGY C-terminal" evidence="5">
    <location>
        <begin position="251"/>
        <end position="425"/>
    </location>
</feature>
<dbReference type="CDD" id="cd07772">
    <property type="entry name" value="ASKHA_NBD_FGGY_NaCK-like"/>
    <property type="match status" value="1"/>
</dbReference>
<keyword evidence="7" id="KW-1185">Reference proteome</keyword>
<evidence type="ECO:0008006" key="8">
    <source>
        <dbReference type="Google" id="ProtNLM"/>
    </source>
</evidence>
<dbReference type="AlphaFoldDB" id="A0A8J6IPE5"/>